<dbReference type="Proteomes" id="UP000245216">
    <property type="component" value="Unassembled WGS sequence"/>
</dbReference>
<comment type="caution">
    <text evidence="1">The sequence shown here is derived from an EMBL/GenBank/DDBJ whole genome shotgun (WGS) entry which is preliminary data.</text>
</comment>
<name>A0A2U2BF83_ALCFA</name>
<dbReference type="Pfam" id="PF17645">
    <property type="entry name" value="Amdase"/>
    <property type="match status" value="1"/>
</dbReference>
<dbReference type="PANTHER" id="PTHR40267">
    <property type="entry name" value="BLR3294 PROTEIN"/>
    <property type="match status" value="1"/>
</dbReference>
<dbReference type="RefSeq" id="WP_109089824.1">
    <property type="nucleotide sequence ID" value="NZ_QEXO01000005.1"/>
</dbReference>
<sequence length="251" mass="26697">MTTDNSDTKRPVLGLIVPPAAGLVPPEGPEMYPEIDFIAQGLALSSVDKEGYDQVIDQVVDAAQKLAARGAQAVSLMGTSLSFYRGSDFNEDLVARLRESTGLPCSTMSHAILRGLRASGIERVAVASSYIDDVNQRLVRFLAQNQIQAVCAYGLGVNDVTAMSQISTQELVDLCLKTWDIAQEQAPGQAQGLLLSCGGLVSLEAVRQVEDKLGVTVVSSSPAGFWDLVATAGLDLFPRGMGRLAQERQTA</sequence>
<dbReference type="Gene3D" id="3.40.50.12500">
    <property type="match status" value="1"/>
</dbReference>
<gene>
    <name evidence="1" type="ORF">DF183_18095</name>
</gene>
<organism evidence="1 2">
    <name type="scientific">Alcaligenes faecalis</name>
    <dbReference type="NCBI Taxonomy" id="511"/>
    <lineage>
        <taxon>Bacteria</taxon>
        <taxon>Pseudomonadati</taxon>
        <taxon>Pseudomonadota</taxon>
        <taxon>Betaproteobacteria</taxon>
        <taxon>Burkholderiales</taxon>
        <taxon>Alcaligenaceae</taxon>
        <taxon>Alcaligenes</taxon>
    </lineage>
</organism>
<dbReference type="EMBL" id="QEXO01000005">
    <property type="protein sequence ID" value="PWE12680.1"/>
    <property type="molecule type" value="Genomic_DNA"/>
</dbReference>
<evidence type="ECO:0000313" key="2">
    <source>
        <dbReference type="Proteomes" id="UP000245216"/>
    </source>
</evidence>
<reference evidence="1 2" key="2">
    <citation type="submission" date="2018-05" db="EMBL/GenBank/DDBJ databases">
        <authorList>
            <person name="Lanie J.A."/>
            <person name="Ng W.-L."/>
            <person name="Kazmierczak K.M."/>
            <person name="Andrzejewski T.M."/>
            <person name="Davidsen T.M."/>
            <person name="Wayne K.J."/>
            <person name="Tettelin H."/>
            <person name="Glass J.I."/>
            <person name="Rusch D."/>
            <person name="Podicherti R."/>
            <person name="Tsui H.-C.T."/>
            <person name="Winkler M.E."/>
        </authorList>
    </citation>
    <scope>NUCLEOTIDE SEQUENCE [LARGE SCALE GENOMIC DNA]</scope>
    <source>
        <strain evidence="1 2">YBY</strain>
    </source>
</reference>
<accession>A0A2U2BF83</accession>
<reference evidence="1 2" key="1">
    <citation type="submission" date="2018-05" db="EMBL/GenBank/DDBJ databases">
        <title>Genome Sequence of an Efficient Indole-Degrading Bacterium, Alcaligenes sp.YBY.</title>
        <authorList>
            <person name="Yang B."/>
        </authorList>
    </citation>
    <scope>NUCLEOTIDE SEQUENCE [LARGE SCALE GENOMIC DNA]</scope>
    <source>
        <strain evidence="1 2">YBY</strain>
    </source>
</reference>
<dbReference type="InterPro" id="IPR053714">
    <property type="entry name" value="Iso_Racemase_Enz_sf"/>
</dbReference>
<protein>
    <submittedName>
        <fullName evidence="1">Arylmalonate decarboxylase</fullName>
    </submittedName>
</protein>
<evidence type="ECO:0000313" key="1">
    <source>
        <dbReference type="EMBL" id="PWE12680.1"/>
    </source>
</evidence>
<dbReference type="PANTHER" id="PTHR40267:SF1">
    <property type="entry name" value="BLR3294 PROTEIN"/>
    <property type="match status" value="1"/>
</dbReference>
<dbReference type="AlphaFoldDB" id="A0A2U2BF83"/>
<proteinExistence type="predicted"/>
<dbReference type="STRING" id="511.UZ73_10505"/>
<dbReference type="InterPro" id="IPR026286">
    <property type="entry name" value="MaiA/AMDase"/>
</dbReference>